<dbReference type="AlphaFoldDB" id="A0A6J8ANC8"/>
<dbReference type="EMBL" id="CACVKT020001750">
    <property type="protein sequence ID" value="CAC5371232.1"/>
    <property type="molecule type" value="Genomic_DNA"/>
</dbReference>
<dbReference type="InterPro" id="IPR001878">
    <property type="entry name" value="Znf_CCHC"/>
</dbReference>
<dbReference type="InterPro" id="IPR036514">
    <property type="entry name" value="SGNH_hydro_sf"/>
</dbReference>
<evidence type="ECO:0000313" key="5">
    <source>
        <dbReference type="Proteomes" id="UP000507470"/>
    </source>
</evidence>
<evidence type="ECO:0000256" key="2">
    <source>
        <dbReference type="SAM" id="MobiDB-lite"/>
    </source>
</evidence>
<dbReference type="SUPFAM" id="SSF57756">
    <property type="entry name" value="Retrovirus zinc finger-like domains"/>
    <property type="match status" value="1"/>
</dbReference>
<dbReference type="SMART" id="SM00343">
    <property type="entry name" value="ZnF_C2HC"/>
    <property type="match status" value="3"/>
</dbReference>
<dbReference type="SUPFAM" id="SSF52266">
    <property type="entry name" value="SGNH hydrolase"/>
    <property type="match status" value="1"/>
</dbReference>
<dbReference type="PROSITE" id="PS50158">
    <property type="entry name" value="ZF_CCHC"/>
    <property type="match status" value="1"/>
</dbReference>
<reference evidence="4 5" key="1">
    <citation type="submission" date="2020-06" db="EMBL/GenBank/DDBJ databases">
        <authorList>
            <person name="Li R."/>
            <person name="Bekaert M."/>
        </authorList>
    </citation>
    <scope>NUCLEOTIDE SEQUENCE [LARGE SCALE GENOMIC DNA]</scope>
    <source>
        <strain evidence="5">wild</strain>
    </source>
</reference>
<protein>
    <submittedName>
        <fullName evidence="4">CNBP</fullName>
    </submittedName>
</protein>
<dbReference type="InterPro" id="IPR013830">
    <property type="entry name" value="SGNH_hydro"/>
</dbReference>
<accession>A0A6J8ANC8</accession>
<keyword evidence="1" id="KW-0479">Metal-binding</keyword>
<keyword evidence="1" id="KW-0863">Zinc-finger</keyword>
<name>A0A6J8ANC8_MYTCO</name>
<feature type="compositionally biased region" description="Basic and acidic residues" evidence="2">
    <location>
        <begin position="510"/>
        <end position="519"/>
    </location>
</feature>
<dbReference type="Pfam" id="PF13472">
    <property type="entry name" value="Lipase_GDSL_2"/>
    <property type="match status" value="1"/>
</dbReference>
<dbReference type="CDD" id="cd00229">
    <property type="entry name" value="SGNH_hydrolase"/>
    <property type="match status" value="1"/>
</dbReference>
<dbReference type="GO" id="GO:0008270">
    <property type="term" value="F:zinc ion binding"/>
    <property type="evidence" value="ECO:0007669"/>
    <property type="project" value="UniProtKB-KW"/>
</dbReference>
<evidence type="ECO:0000259" key="3">
    <source>
        <dbReference type="PROSITE" id="PS50158"/>
    </source>
</evidence>
<feature type="region of interest" description="Disordered" evidence="2">
    <location>
        <begin position="508"/>
        <end position="542"/>
    </location>
</feature>
<dbReference type="Gene3D" id="4.10.60.10">
    <property type="entry name" value="Zinc finger, CCHC-type"/>
    <property type="match status" value="1"/>
</dbReference>
<evidence type="ECO:0000256" key="1">
    <source>
        <dbReference type="PROSITE-ProRule" id="PRU00047"/>
    </source>
</evidence>
<dbReference type="Pfam" id="PF00098">
    <property type="entry name" value="zf-CCHC"/>
    <property type="match status" value="1"/>
</dbReference>
<sequence length="542" mass="60875">MPKHNIKSCGTFYERFTQCVSETVENRDKSLHICSASVEVIYTSSFKSDTGFPQACHLFCSNKNLSKQGFKGIKHDEILTEISNQIDINKVGSIQITEKDCIVSLKDVESKDKLVVNGITVRSRSVNFFDVEKSITHVTIKDAPYELDDCYIGTQMLRFGQVVPGSVKRGYIKGTDIENGARYLDILNCESVLPLRSSLGRFEVRLFADNNRTPCFHCKLTGHPSYQCKDRPKILNERRCYNCAAIGHLANACPNEPYCSYCNIKGHPRRDCESFKRDQEKEEYGKYGLEIFEGREENKSVAHSDCDNDTLFEDGKNDTANTVNILIGASNCTRLDETDEKVINASKSGANFENFPQSLDLAAQKTDSHKVDKVAICLGTNDISKHKDDSDQIYLLVTKVVAQVKSAYPECHVGICSIIPRKGNSAQINRLNQSATNVNKFIRKQCAREDNVDFVDLEKLFYRNGTIIRSMFDKADNSGVHISIEGAQNINRKLSDFFLSPKPCLQELHTTTDPKRQRSDGTATPTSADRMSKRSNTEPKIA</sequence>
<dbReference type="GO" id="GO:0003676">
    <property type="term" value="F:nucleic acid binding"/>
    <property type="evidence" value="ECO:0007669"/>
    <property type="project" value="InterPro"/>
</dbReference>
<keyword evidence="5" id="KW-1185">Reference proteome</keyword>
<dbReference type="Proteomes" id="UP000507470">
    <property type="component" value="Unassembled WGS sequence"/>
</dbReference>
<dbReference type="Gene3D" id="3.40.50.1110">
    <property type="entry name" value="SGNH hydrolase"/>
    <property type="match status" value="1"/>
</dbReference>
<feature type="compositionally biased region" description="Basic and acidic residues" evidence="2">
    <location>
        <begin position="530"/>
        <end position="542"/>
    </location>
</feature>
<feature type="compositionally biased region" description="Polar residues" evidence="2">
    <location>
        <begin position="520"/>
        <end position="529"/>
    </location>
</feature>
<dbReference type="OrthoDB" id="5870588at2759"/>
<feature type="domain" description="CCHC-type" evidence="3">
    <location>
        <begin position="238"/>
        <end position="255"/>
    </location>
</feature>
<gene>
    <name evidence="4" type="ORF">MCOR_9771</name>
</gene>
<evidence type="ECO:0000313" key="4">
    <source>
        <dbReference type="EMBL" id="CAC5371232.1"/>
    </source>
</evidence>
<dbReference type="InterPro" id="IPR036875">
    <property type="entry name" value="Znf_CCHC_sf"/>
</dbReference>
<proteinExistence type="predicted"/>
<organism evidence="4 5">
    <name type="scientific">Mytilus coruscus</name>
    <name type="common">Sea mussel</name>
    <dbReference type="NCBI Taxonomy" id="42192"/>
    <lineage>
        <taxon>Eukaryota</taxon>
        <taxon>Metazoa</taxon>
        <taxon>Spiralia</taxon>
        <taxon>Lophotrochozoa</taxon>
        <taxon>Mollusca</taxon>
        <taxon>Bivalvia</taxon>
        <taxon>Autobranchia</taxon>
        <taxon>Pteriomorphia</taxon>
        <taxon>Mytilida</taxon>
        <taxon>Mytiloidea</taxon>
        <taxon>Mytilidae</taxon>
        <taxon>Mytilinae</taxon>
        <taxon>Mytilus</taxon>
    </lineage>
</organism>
<keyword evidence="1" id="KW-0862">Zinc</keyword>